<dbReference type="Proteomes" id="UP000182894">
    <property type="component" value="Unassembled WGS sequence"/>
</dbReference>
<organism evidence="2 3">
    <name type="scientific">Pseudomonas abietaniphila</name>
    <dbReference type="NCBI Taxonomy" id="89065"/>
    <lineage>
        <taxon>Bacteria</taxon>
        <taxon>Pseudomonadati</taxon>
        <taxon>Pseudomonadota</taxon>
        <taxon>Gammaproteobacteria</taxon>
        <taxon>Pseudomonadales</taxon>
        <taxon>Pseudomonadaceae</taxon>
        <taxon>Pseudomonas</taxon>
    </lineage>
</organism>
<dbReference type="STRING" id="89065.SAMN05216605_12192"/>
<reference evidence="3" key="1">
    <citation type="submission" date="2016-10" db="EMBL/GenBank/DDBJ databases">
        <authorList>
            <person name="Varghese N."/>
            <person name="Submissions S."/>
        </authorList>
    </citation>
    <scope>NUCLEOTIDE SEQUENCE [LARGE SCALE GENOMIC DNA]</scope>
    <source>
        <strain evidence="3">ATCC 700689</strain>
    </source>
</reference>
<gene>
    <name evidence="2" type="ORF">SAMN05216605_12192</name>
</gene>
<proteinExistence type="predicted"/>
<keyword evidence="1" id="KW-0472">Membrane</keyword>
<keyword evidence="1" id="KW-0812">Transmembrane</keyword>
<protein>
    <submittedName>
        <fullName evidence="2">Uncharacterized protein</fullName>
    </submittedName>
</protein>
<evidence type="ECO:0000256" key="1">
    <source>
        <dbReference type="SAM" id="Phobius"/>
    </source>
</evidence>
<sequence length="82" mass="8923">MTISPDMILRIAIVVLAVILSIAIKRRKALFTVKSVTGQAQLQALTAFADRSMRDVTILIWLTSVLCACALAVSIYSIFSPL</sequence>
<name>A0A1G8QX11_9PSED</name>
<dbReference type="RefSeq" id="WP_074758235.1">
    <property type="nucleotide sequence ID" value="NZ_FNCO01000021.1"/>
</dbReference>
<keyword evidence="1" id="KW-1133">Transmembrane helix</keyword>
<evidence type="ECO:0000313" key="2">
    <source>
        <dbReference type="EMBL" id="SDJ09237.1"/>
    </source>
</evidence>
<evidence type="ECO:0000313" key="3">
    <source>
        <dbReference type="Proteomes" id="UP000182894"/>
    </source>
</evidence>
<dbReference type="OrthoDB" id="7032431at2"/>
<keyword evidence="3" id="KW-1185">Reference proteome</keyword>
<dbReference type="AlphaFoldDB" id="A0A1G8QX11"/>
<dbReference type="EMBL" id="FNCO01000021">
    <property type="protein sequence ID" value="SDJ09237.1"/>
    <property type="molecule type" value="Genomic_DNA"/>
</dbReference>
<accession>A0A1G8QX11</accession>
<feature type="transmembrane region" description="Helical" evidence="1">
    <location>
        <begin position="7"/>
        <end position="24"/>
    </location>
</feature>
<feature type="transmembrane region" description="Helical" evidence="1">
    <location>
        <begin position="58"/>
        <end position="79"/>
    </location>
</feature>